<evidence type="ECO:0000256" key="4">
    <source>
        <dbReference type="SAM" id="MobiDB-lite"/>
    </source>
</evidence>
<dbReference type="PRINTS" id="PR01415">
    <property type="entry name" value="ANKYRIN"/>
</dbReference>
<feature type="repeat" description="ANK" evidence="3">
    <location>
        <begin position="191"/>
        <end position="223"/>
    </location>
</feature>
<sequence>MGAKKDYAIAFLFVAIQAASPHGTVTHCCWRADPANLRGGSSGGPQQSNGAGAGATPVRDADQLLWEACRELNLSGAEEAISKGASVRSRNPNDRNLTALHYVALRPWQPCGMERCLCMTYCQAEMIHSIPSSELCPTVSVARMLVASGASGALKATFGTNVLHLAADQGNLAIIRLLLQSGTPMNSFDSLQRTPVHRAVLAGHVRLVEEMISLGCNISIVDYAEATPLLTAVRTGQREMVELLLRHGADPLRKDRWGSLPMSFAVKRKDKDIQSMLSRASSKKSSDFNYIESSDDEEEEEDGSGLKFDPLHFGGAHDYWNDVIFSGEDGQTTKALQTFEGDVHVL</sequence>
<dbReference type="EMBL" id="HBKN01006182">
    <property type="protein sequence ID" value="CAE2260453.1"/>
    <property type="molecule type" value="Transcribed_RNA"/>
</dbReference>
<dbReference type="Pfam" id="PF00023">
    <property type="entry name" value="Ank"/>
    <property type="match status" value="1"/>
</dbReference>
<evidence type="ECO:0000313" key="6">
    <source>
        <dbReference type="EMBL" id="CAE2260453.1"/>
    </source>
</evidence>
<evidence type="ECO:0000256" key="3">
    <source>
        <dbReference type="PROSITE-ProRule" id="PRU00023"/>
    </source>
</evidence>
<dbReference type="PROSITE" id="PS50297">
    <property type="entry name" value="ANK_REP_REGION"/>
    <property type="match status" value="3"/>
</dbReference>
<dbReference type="PANTHER" id="PTHR24171:SF8">
    <property type="entry name" value="BRCA1-ASSOCIATED RING DOMAIN PROTEIN 1"/>
    <property type="match status" value="1"/>
</dbReference>
<feature type="compositionally biased region" description="Acidic residues" evidence="4">
    <location>
        <begin position="293"/>
        <end position="303"/>
    </location>
</feature>
<feature type="repeat" description="ANK" evidence="3">
    <location>
        <begin position="224"/>
        <end position="256"/>
    </location>
</feature>
<dbReference type="SMART" id="SM00248">
    <property type="entry name" value="ANK"/>
    <property type="match status" value="4"/>
</dbReference>
<dbReference type="PROSITE" id="PS50088">
    <property type="entry name" value="ANK_REPEAT"/>
    <property type="match status" value="3"/>
</dbReference>
<dbReference type="GO" id="GO:0004842">
    <property type="term" value="F:ubiquitin-protein transferase activity"/>
    <property type="evidence" value="ECO:0007669"/>
    <property type="project" value="TreeGrafter"/>
</dbReference>
<dbReference type="PANTHER" id="PTHR24171">
    <property type="entry name" value="ANKYRIN REPEAT DOMAIN-CONTAINING PROTEIN 39-RELATED"/>
    <property type="match status" value="1"/>
</dbReference>
<evidence type="ECO:0000256" key="5">
    <source>
        <dbReference type="SAM" id="SignalP"/>
    </source>
</evidence>
<dbReference type="InterPro" id="IPR036770">
    <property type="entry name" value="Ankyrin_rpt-contain_sf"/>
</dbReference>
<feature type="signal peptide" evidence="5">
    <location>
        <begin position="1"/>
        <end position="21"/>
    </location>
</feature>
<proteinExistence type="predicted"/>
<keyword evidence="2 3" id="KW-0040">ANK repeat</keyword>
<accession>A0A7S4JDX5</accession>
<organism evidence="6">
    <name type="scientific">Guillardia theta</name>
    <name type="common">Cryptophyte</name>
    <name type="synonym">Cryptomonas phi</name>
    <dbReference type="NCBI Taxonomy" id="55529"/>
    <lineage>
        <taxon>Eukaryota</taxon>
        <taxon>Cryptophyceae</taxon>
        <taxon>Pyrenomonadales</taxon>
        <taxon>Geminigeraceae</taxon>
        <taxon>Guillardia</taxon>
    </lineage>
</organism>
<dbReference type="GO" id="GO:0085020">
    <property type="term" value="P:protein K6-linked ubiquitination"/>
    <property type="evidence" value="ECO:0007669"/>
    <property type="project" value="TreeGrafter"/>
</dbReference>
<dbReference type="Gene3D" id="1.25.40.20">
    <property type="entry name" value="Ankyrin repeat-containing domain"/>
    <property type="match status" value="1"/>
</dbReference>
<dbReference type="InterPro" id="IPR002110">
    <property type="entry name" value="Ankyrin_rpt"/>
</dbReference>
<gene>
    <name evidence="6" type="ORF">GTHE00462_LOCUS4931</name>
</gene>
<keyword evidence="1" id="KW-0677">Repeat</keyword>
<protein>
    <submittedName>
        <fullName evidence="6">Uncharacterized protein</fullName>
    </submittedName>
</protein>
<dbReference type="Pfam" id="PF12796">
    <property type="entry name" value="Ank_2"/>
    <property type="match status" value="1"/>
</dbReference>
<feature type="chain" id="PRO_5030689433" evidence="5">
    <location>
        <begin position="22"/>
        <end position="346"/>
    </location>
</feature>
<feature type="region of interest" description="Disordered" evidence="4">
    <location>
        <begin position="288"/>
        <end position="307"/>
    </location>
</feature>
<feature type="repeat" description="ANK" evidence="3">
    <location>
        <begin position="158"/>
        <end position="190"/>
    </location>
</feature>
<name>A0A7S4JDX5_GUITH</name>
<keyword evidence="5" id="KW-0732">Signal</keyword>
<evidence type="ECO:0000256" key="1">
    <source>
        <dbReference type="ARBA" id="ARBA00022737"/>
    </source>
</evidence>
<evidence type="ECO:0000256" key="2">
    <source>
        <dbReference type="ARBA" id="ARBA00023043"/>
    </source>
</evidence>
<dbReference type="AlphaFoldDB" id="A0A7S4JDX5"/>
<dbReference type="SUPFAM" id="SSF48403">
    <property type="entry name" value="Ankyrin repeat"/>
    <property type="match status" value="1"/>
</dbReference>
<reference evidence="6" key="1">
    <citation type="submission" date="2021-01" db="EMBL/GenBank/DDBJ databases">
        <authorList>
            <person name="Corre E."/>
            <person name="Pelletier E."/>
            <person name="Niang G."/>
            <person name="Scheremetjew M."/>
            <person name="Finn R."/>
            <person name="Kale V."/>
            <person name="Holt S."/>
            <person name="Cochrane G."/>
            <person name="Meng A."/>
            <person name="Brown T."/>
            <person name="Cohen L."/>
        </authorList>
    </citation>
    <scope>NUCLEOTIDE SEQUENCE</scope>
    <source>
        <strain evidence="6">CCMP 2712</strain>
    </source>
</reference>